<evidence type="ECO:0000313" key="2">
    <source>
        <dbReference type="Proteomes" id="UP000201566"/>
    </source>
</evidence>
<gene>
    <name evidence="1" type="ORF">pdul_cds_577</name>
</gene>
<dbReference type="Proteomes" id="UP000201566">
    <property type="component" value="Segment"/>
</dbReference>
<dbReference type="GeneID" id="16512002"/>
<name>S4VX85_9VIRU</name>
<protein>
    <submittedName>
        <fullName evidence="1">Uncharacterized protein</fullName>
    </submittedName>
</protein>
<accession>S4VX85</accession>
<organism evidence="1 2">
    <name type="scientific">Pandoravirus dulcis</name>
    <dbReference type="NCBI Taxonomy" id="1349409"/>
    <lineage>
        <taxon>Viruses</taxon>
        <taxon>Pandoravirus</taxon>
    </lineage>
</organism>
<proteinExistence type="predicted"/>
<dbReference type="RefSeq" id="YP_008319365.1">
    <property type="nucleotide sequence ID" value="NC_021858.1"/>
</dbReference>
<dbReference type="EMBL" id="KC977570">
    <property type="protein sequence ID" value="AGO82696.1"/>
    <property type="molecule type" value="Genomic_DNA"/>
</dbReference>
<reference evidence="1 2" key="1">
    <citation type="journal article" date="2013" name="Science">
        <title>Pandoraviruses: amoeba viruses with genomes up to 2.5 Mb reaching that of parasitic eukaryotes.</title>
        <authorList>
            <person name="Philippe N."/>
            <person name="Legendre M."/>
            <person name="Doutre G."/>
            <person name="Coute Y."/>
            <person name="Poirot O."/>
            <person name="Lescot M."/>
            <person name="Arslan D."/>
            <person name="Seltzer V."/>
            <person name="Bertaux L."/>
            <person name="Bruley C."/>
            <person name="Garin J."/>
            <person name="Claverie J.M."/>
            <person name="Abergel C."/>
        </authorList>
    </citation>
    <scope>NUCLEOTIDE SEQUENCE [LARGE SCALE GENOMIC DNA]</scope>
    <source>
        <strain evidence="1">Melbourne</strain>
    </source>
</reference>
<evidence type="ECO:0000313" key="1">
    <source>
        <dbReference type="EMBL" id="AGO82696.1"/>
    </source>
</evidence>
<dbReference type="KEGG" id="vg:16512002"/>
<sequence>MIYFGAVRCARLANLCKPASTLIVCHVDDWSKGYLDKRGVSRNRTCEIASVLEALPRAAIPEAHLPKICLSAIRVDDIAAAAWAIAAMGREVSRDGILDATGADATHLMGCALAYHSKPCAATHAVGTRAAAWLCDLLAYAPTAGDLRALVRACVRRTPVGYSQLPLDICRVGFMLSRWPHALWESRAGVDLVRGAFSSCINGSSMTHDVVDLIDAILVWCEAIGVTRLTMHRALSLGDAVLLRAKRQLGKDIAGAWHGAAWTRDCADVCYGTCARDGSCVPPAATAPHMPFCNGRARSDADAVAAWSMPSDMGDPCFL</sequence>